<protein>
    <submittedName>
        <fullName evidence="1">Uncharacterized protein</fullName>
    </submittedName>
</protein>
<gene>
    <name evidence="1" type="ORF">MRATA1EN3_LOCUS9874</name>
</gene>
<sequence>MRAGRSALLAEAAAGGKERRAEQEAKHTSFSLPPGTSLSSLLGESCAKENADLGKVRSGSARKSGKAKSGGGDSHPHIHTRFRLSVSMLGEGRRFRRAHTRDTCSGPCPPPPSRNPGRTGSGTGSCPTPGPQLGSPSSAPVAAAPRQGSRFRGPRRGRGPGRGAWGWGGPMEDAVDITAETARLSRGCSDRSAFAPPPSPQPEPASGQDSGGGLVLLENGFSAVLLSPLLQCRIFALSSCGMGGGEQRDGFVTGSAGLSGNALNAAWPACPFQSDEGTPTGTSWWMGEKTKGKPLSSQIAERVPPPRLGRKFRSARVFKVVAAPGTDCTAVERGGRGER</sequence>
<dbReference type="EMBL" id="OX596103">
    <property type="protein sequence ID" value="CAI9698661.1"/>
    <property type="molecule type" value="Genomic_DNA"/>
</dbReference>
<organism evidence="1 2">
    <name type="scientific">Rangifer tarandus platyrhynchus</name>
    <name type="common">Svalbard reindeer</name>
    <dbReference type="NCBI Taxonomy" id="3082113"/>
    <lineage>
        <taxon>Eukaryota</taxon>
        <taxon>Metazoa</taxon>
        <taxon>Chordata</taxon>
        <taxon>Craniata</taxon>
        <taxon>Vertebrata</taxon>
        <taxon>Euteleostomi</taxon>
        <taxon>Mammalia</taxon>
        <taxon>Eutheria</taxon>
        <taxon>Laurasiatheria</taxon>
        <taxon>Artiodactyla</taxon>
        <taxon>Ruminantia</taxon>
        <taxon>Pecora</taxon>
        <taxon>Cervidae</taxon>
        <taxon>Odocoileinae</taxon>
        <taxon>Rangifer</taxon>
    </lineage>
</organism>
<proteinExistence type="predicted"/>
<evidence type="ECO:0000313" key="1">
    <source>
        <dbReference type="EMBL" id="CAI9698661.1"/>
    </source>
</evidence>
<dbReference type="Proteomes" id="UP001162501">
    <property type="component" value="Chromosome 19"/>
</dbReference>
<accession>A0ACB0EEP8</accession>
<name>A0ACB0EEP8_RANTA</name>
<evidence type="ECO:0000313" key="2">
    <source>
        <dbReference type="Proteomes" id="UP001162501"/>
    </source>
</evidence>
<reference evidence="1" key="1">
    <citation type="submission" date="2023-05" db="EMBL/GenBank/DDBJ databases">
        <authorList>
            <consortium name="ELIXIR-Norway"/>
        </authorList>
    </citation>
    <scope>NUCLEOTIDE SEQUENCE</scope>
</reference>